<evidence type="ECO:0000313" key="1">
    <source>
        <dbReference type="EMBL" id="BCT76102.1"/>
    </source>
</evidence>
<name>A0ABM7PV20_SINCY</name>
<reference evidence="1 2" key="1">
    <citation type="journal article" date="2021" name="J. Biosci. Bioeng.">
        <title>Identification and characterization of a chc gene cluster responsible for the aromatization pathway of cyclohexanecarboxylate degradation in Sinomonas cyclohexanicum ATCC 51369.</title>
        <authorList>
            <person name="Yamamoto T."/>
            <person name="Hasegawa Y."/>
            <person name="Lau P.C.K."/>
            <person name="Iwaki H."/>
        </authorList>
    </citation>
    <scope>NUCLEOTIDE SEQUENCE [LARGE SCALE GENOMIC DNA]</scope>
    <source>
        <strain evidence="1 2">ATCC 51369</strain>
    </source>
</reference>
<accession>A0ABM7PV20</accession>
<dbReference type="EMBL" id="AP024525">
    <property type="protein sequence ID" value="BCT76102.1"/>
    <property type="molecule type" value="Genomic_DNA"/>
</dbReference>
<organism evidence="1 2">
    <name type="scientific">Sinomonas cyclohexanicum</name>
    <name type="common">Corynebacterium cyclohexanicum</name>
    <dbReference type="NCBI Taxonomy" id="322009"/>
    <lineage>
        <taxon>Bacteria</taxon>
        <taxon>Bacillati</taxon>
        <taxon>Actinomycetota</taxon>
        <taxon>Actinomycetes</taxon>
        <taxon>Micrococcales</taxon>
        <taxon>Micrococcaceae</taxon>
        <taxon>Sinomonas</taxon>
    </lineage>
</organism>
<keyword evidence="2" id="KW-1185">Reference proteome</keyword>
<evidence type="ECO:0000313" key="2">
    <source>
        <dbReference type="Proteomes" id="UP001319861"/>
    </source>
</evidence>
<dbReference type="Proteomes" id="UP001319861">
    <property type="component" value="Chromosome"/>
</dbReference>
<gene>
    <name evidence="1" type="ORF">SCMU_19440</name>
</gene>
<sequence>MTTSLDLEFAALLDADLADMVPPSGFVSDSDPDGDLLYAGPTITSEDGTLTARIFWTPSGGTMVSVEADGDRPCPLGPAAEFSECVMLEAAAIRCHADAMPDDPRVTMRAEAAELRRSPRRLPRARWALPTINH</sequence>
<protein>
    <submittedName>
        <fullName evidence="1">Uncharacterized protein</fullName>
    </submittedName>
</protein>
<dbReference type="RefSeq" id="WP_229232752.1">
    <property type="nucleotide sequence ID" value="NZ_AP024525.1"/>
</dbReference>
<proteinExistence type="predicted"/>